<feature type="region of interest" description="Disordered" evidence="1">
    <location>
        <begin position="62"/>
        <end position="104"/>
    </location>
</feature>
<dbReference type="AlphaFoldDB" id="A0A1Y2AQ29"/>
<reference evidence="2 3" key="1">
    <citation type="submission" date="2016-07" db="EMBL/GenBank/DDBJ databases">
        <title>Pervasive Adenine N6-methylation of Active Genes in Fungi.</title>
        <authorList>
            <consortium name="DOE Joint Genome Institute"/>
            <person name="Mondo S.J."/>
            <person name="Dannebaum R.O."/>
            <person name="Kuo R.C."/>
            <person name="Labutti K."/>
            <person name="Haridas S."/>
            <person name="Kuo A."/>
            <person name="Salamov A."/>
            <person name="Ahrendt S.R."/>
            <person name="Lipzen A."/>
            <person name="Sullivan W."/>
            <person name="Andreopoulos W.B."/>
            <person name="Clum A."/>
            <person name="Lindquist E."/>
            <person name="Daum C."/>
            <person name="Ramamoorthy G.K."/>
            <person name="Gryganskyi A."/>
            <person name="Culley D."/>
            <person name="Magnuson J.K."/>
            <person name="James T.Y."/>
            <person name="O'Malley M.A."/>
            <person name="Stajich J.E."/>
            <person name="Spatafora J.W."/>
            <person name="Visel A."/>
            <person name="Grigoriev I.V."/>
        </authorList>
    </citation>
    <scope>NUCLEOTIDE SEQUENCE [LARGE SCALE GENOMIC DNA]</scope>
    <source>
        <strain evidence="2 3">68-887.2</strain>
    </source>
</reference>
<feature type="compositionally biased region" description="Low complexity" evidence="1">
    <location>
        <begin position="36"/>
        <end position="46"/>
    </location>
</feature>
<feature type="compositionally biased region" description="Low complexity" evidence="1">
    <location>
        <begin position="72"/>
        <end position="85"/>
    </location>
</feature>
<feature type="compositionally biased region" description="Low complexity" evidence="1">
    <location>
        <begin position="135"/>
        <end position="150"/>
    </location>
</feature>
<evidence type="ECO:0000313" key="3">
    <source>
        <dbReference type="Proteomes" id="UP000193986"/>
    </source>
</evidence>
<keyword evidence="3" id="KW-1185">Reference proteome</keyword>
<dbReference type="InParanoid" id="A0A1Y2AQ29"/>
<dbReference type="Proteomes" id="UP000193986">
    <property type="component" value="Unassembled WGS sequence"/>
</dbReference>
<feature type="region of interest" description="Disordered" evidence="1">
    <location>
        <begin position="214"/>
        <end position="305"/>
    </location>
</feature>
<feature type="region of interest" description="Disordered" evidence="1">
    <location>
        <begin position="317"/>
        <end position="349"/>
    </location>
</feature>
<feature type="compositionally biased region" description="Polar residues" evidence="1">
    <location>
        <begin position="333"/>
        <end position="343"/>
    </location>
</feature>
<feature type="compositionally biased region" description="Low complexity" evidence="1">
    <location>
        <begin position="265"/>
        <end position="276"/>
    </location>
</feature>
<sequence length="471" mass="49885">MGLPLPSLPSLPALPSLSALLDPSPPVFYPSRSRRPSTSSLSSAPTLAEDCPALHASASANRLTGEWKPLARRTSVTSLRSTSSSPAIARPSHRRAHSAIPSGRIPLPLPIKPYHAGSSAISLPTLSEIDQVNHSDSSSSSSYSSSFSFSAQLSGAETPPSPVSIASPASFKCSVPPPLPAGTMPPPPRPQTFNQRRASVSGISDVNVLARWSFPSSPSDTAEEHTSVDPEDMGDDREGSLKGRLRRLSRLDTSMPPPPLPHRASTPTHPPTFSSPATPPRRHLPPHLTHRHTLSSPGAMHASASLPSSLHTLGADHADVNKSRPRRPTTSRLRQPNLLSMPNPSGEIIDSIRGRTFEKRISASSDLDVAMRPPGYSTSLPRDAHGASNLLSVGGGRPVGWRNRLAAIRLHGGYRSMSDIREVSGGAMVNNGNGGIGIGIGGSDVNRNRNAVTDTEGGELDQEEYIDFDDI</sequence>
<proteinExistence type="predicted"/>
<organism evidence="2 3">
    <name type="scientific">Naematelia encephala</name>
    <dbReference type="NCBI Taxonomy" id="71784"/>
    <lineage>
        <taxon>Eukaryota</taxon>
        <taxon>Fungi</taxon>
        <taxon>Dikarya</taxon>
        <taxon>Basidiomycota</taxon>
        <taxon>Agaricomycotina</taxon>
        <taxon>Tremellomycetes</taxon>
        <taxon>Tremellales</taxon>
        <taxon>Naemateliaceae</taxon>
        <taxon>Naematelia</taxon>
    </lineage>
</organism>
<evidence type="ECO:0000256" key="1">
    <source>
        <dbReference type="SAM" id="MobiDB-lite"/>
    </source>
</evidence>
<accession>A0A1Y2AQ29</accession>
<feature type="region of interest" description="Disordered" evidence="1">
    <location>
        <begin position="25"/>
        <end position="46"/>
    </location>
</feature>
<dbReference type="EMBL" id="MCFC01000066">
    <property type="protein sequence ID" value="ORY24584.1"/>
    <property type="molecule type" value="Genomic_DNA"/>
</dbReference>
<feature type="compositionally biased region" description="Pro residues" evidence="1">
    <location>
        <begin position="175"/>
        <end position="190"/>
    </location>
</feature>
<protein>
    <submittedName>
        <fullName evidence="2">Uncharacterized protein</fullName>
    </submittedName>
</protein>
<feature type="region of interest" description="Disordered" evidence="1">
    <location>
        <begin position="132"/>
        <end position="198"/>
    </location>
</feature>
<feature type="compositionally biased region" description="Basic residues" evidence="1">
    <location>
        <begin position="280"/>
        <end position="293"/>
    </location>
</feature>
<dbReference type="STRING" id="71784.A0A1Y2AQ29"/>
<comment type="caution">
    <text evidence="2">The sequence shown here is derived from an EMBL/GenBank/DDBJ whole genome shotgun (WGS) entry which is preliminary data.</text>
</comment>
<gene>
    <name evidence="2" type="ORF">BCR39DRAFT_320223</name>
</gene>
<name>A0A1Y2AQ29_9TREE</name>
<evidence type="ECO:0000313" key="2">
    <source>
        <dbReference type="EMBL" id="ORY24584.1"/>
    </source>
</evidence>